<evidence type="ECO:0000313" key="2">
    <source>
        <dbReference type="Proteomes" id="UP000648908"/>
    </source>
</evidence>
<dbReference type="AlphaFoldDB" id="A0A8K0XZL6"/>
<dbReference type="EMBL" id="JAESVN010000003">
    <property type="protein sequence ID" value="MBL4917250.1"/>
    <property type="molecule type" value="Genomic_DNA"/>
</dbReference>
<dbReference type="Proteomes" id="UP000648908">
    <property type="component" value="Unassembled WGS sequence"/>
</dbReference>
<gene>
    <name evidence="1" type="ORF">JL811_08435</name>
</gene>
<dbReference type="RefSeq" id="WP_202688071.1">
    <property type="nucleotide sequence ID" value="NZ_JAESVN010000003.1"/>
</dbReference>
<organism evidence="1 2">
    <name type="scientific">Szabonella alba</name>
    <dbReference type="NCBI Taxonomy" id="2804194"/>
    <lineage>
        <taxon>Bacteria</taxon>
        <taxon>Pseudomonadati</taxon>
        <taxon>Pseudomonadota</taxon>
        <taxon>Alphaproteobacteria</taxon>
        <taxon>Rhodobacterales</taxon>
        <taxon>Paracoccaceae</taxon>
        <taxon>Szabonella</taxon>
    </lineage>
</organism>
<sequence length="50" mass="5240">MTKVKEAVAFTLMRTILPPVLGGLGALVATSYPAFYRAICSAPLLPAGVY</sequence>
<proteinExistence type="predicted"/>
<reference evidence="1" key="1">
    <citation type="submission" date="2021-01" db="EMBL/GenBank/DDBJ databases">
        <title>Tabrizicola alba sp. nov. a motile alkaliphilic bacterium isolated from a soda lake.</title>
        <authorList>
            <person name="Szuroczki S."/>
            <person name="Abbaszade G."/>
            <person name="Schumann P."/>
            <person name="Toth E."/>
        </authorList>
    </citation>
    <scope>NUCLEOTIDE SEQUENCE</scope>
    <source>
        <strain evidence="1">DMG-N-6</strain>
    </source>
</reference>
<name>A0A8K0XZL6_9RHOB</name>
<keyword evidence="2" id="KW-1185">Reference proteome</keyword>
<comment type="caution">
    <text evidence="1">The sequence shown here is derived from an EMBL/GenBank/DDBJ whole genome shotgun (WGS) entry which is preliminary data.</text>
</comment>
<protein>
    <submittedName>
        <fullName evidence="1">Uncharacterized protein</fullName>
    </submittedName>
</protein>
<accession>A0A8K0XZL6</accession>
<evidence type="ECO:0000313" key="1">
    <source>
        <dbReference type="EMBL" id="MBL4917250.1"/>
    </source>
</evidence>